<sequence>MIGMILVWIILISSPFINLGREIITPSKPEVAYSTHATPLLTGDSNLCIVIGGVIGTYSAGGDPGDVYEWIITKSTGEELLNRSGGDQFETIQFLFAEIGEYTVSLKVRRGTNPNFYQEDLEVKIQKGAELALKQDYLVCGDQPVLLKALDPNTPSLSDYTIIWKSLDENGDEVEIGRGNEFLTYDIGYHFVEFYLTNSDGTQACTIRGSTFVGPSIDYKITQSSTQICEGSSISIGTDTPLTGEWSIRKIGAAAKTNLGDAFEISLESSELDGPGTYEVFFSAVDENYPDCPSERKIAFELLESPQISIQNIVFPDDCVTENGSFQITSTTDLDSLEIPELGVSLSSVSAGQAFSYTNLKPKIYSVIATQNGCKITKLVQVSAKNPPATPSPPNQFTPTVTIEPEACSPTGVMQGKVEVDFGQSIGTGEYRLFSDSKGVIDAGPIPINGLLTLNVSSGNYILEQIIDGCTYPNETFSIAKQPQVEFSTPGDFNICDNFEYIPETSQNLLFTLTYPDGTTQSLSSGKGFSLTSEGLYSLKAAPISSSSTLCSRVEDFRVTFSSKFTFEPVKLEKGCFDPIQYVAEIQGLLPDETSIRWINSDNEIVGRGVEFYPATSGLFSLIIQPLASGFCEPAPVEFEVIPPITSVAMTLEATKICPEPGTALVTLKTDEDEVLETEWIFYDLNDQRQELPEFNNLFEIEVDAPGTYEVVAYNKFQCEIGRNLILVEESTLLTLPNLDESYPVCTKDNNLPPIDAGEYETYAWYFEEQLVSSERLYKPTQLGNYRLMVTTIDGCEFEDNFRTYDVCNYQIVYPNAMILGNPDKDFRVLMSEGVTEAELFILNRQGELIHHSSTTDIPMEEPILNWDGKVNGVYVPTGNYVVTIMVRNALYGLEEKEIGSLLVLD</sequence>
<organism evidence="1 2">
    <name type="scientific">Algoriphagus winogradskyi</name>
    <dbReference type="NCBI Taxonomy" id="237017"/>
    <lineage>
        <taxon>Bacteria</taxon>
        <taxon>Pseudomonadati</taxon>
        <taxon>Bacteroidota</taxon>
        <taxon>Cytophagia</taxon>
        <taxon>Cytophagales</taxon>
        <taxon>Cyclobacteriaceae</taxon>
        <taxon>Algoriphagus</taxon>
    </lineage>
</organism>
<gene>
    <name evidence="1" type="ORF">SAMN06265367_10622</name>
</gene>
<name>A0ABY1P847_9BACT</name>
<evidence type="ECO:0008006" key="3">
    <source>
        <dbReference type="Google" id="ProtNLM"/>
    </source>
</evidence>
<reference evidence="1 2" key="1">
    <citation type="submission" date="2017-05" db="EMBL/GenBank/DDBJ databases">
        <authorList>
            <person name="Varghese N."/>
            <person name="Submissions S."/>
        </authorList>
    </citation>
    <scope>NUCLEOTIDE SEQUENCE [LARGE SCALE GENOMIC DNA]</scope>
    <source>
        <strain evidence="1 2">DSM 15360</strain>
    </source>
</reference>
<proteinExistence type="predicted"/>
<dbReference type="EMBL" id="FXUA01000006">
    <property type="protein sequence ID" value="SMP28593.1"/>
    <property type="molecule type" value="Genomic_DNA"/>
</dbReference>
<evidence type="ECO:0000313" key="2">
    <source>
        <dbReference type="Proteomes" id="UP001157915"/>
    </source>
</evidence>
<accession>A0ABY1P847</accession>
<keyword evidence="2" id="KW-1185">Reference proteome</keyword>
<dbReference type="Proteomes" id="UP001157915">
    <property type="component" value="Unassembled WGS sequence"/>
</dbReference>
<evidence type="ECO:0000313" key="1">
    <source>
        <dbReference type="EMBL" id="SMP28593.1"/>
    </source>
</evidence>
<protein>
    <recommendedName>
        <fullName evidence="3">Ig-like domain-containing protein</fullName>
    </recommendedName>
</protein>
<comment type="caution">
    <text evidence="1">The sequence shown here is derived from an EMBL/GenBank/DDBJ whole genome shotgun (WGS) entry which is preliminary data.</text>
</comment>